<evidence type="ECO:0000313" key="2">
    <source>
        <dbReference type="Proteomes" id="UP000607653"/>
    </source>
</evidence>
<dbReference type="AlphaFoldDB" id="A0A822XU83"/>
<proteinExistence type="predicted"/>
<keyword evidence="2" id="KW-1185">Reference proteome</keyword>
<dbReference type="Proteomes" id="UP000607653">
    <property type="component" value="Unassembled WGS sequence"/>
</dbReference>
<organism evidence="1 2">
    <name type="scientific">Nelumbo nucifera</name>
    <name type="common">Sacred lotus</name>
    <dbReference type="NCBI Taxonomy" id="4432"/>
    <lineage>
        <taxon>Eukaryota</taxon>
        <taxon>Viridiplantae</taxon>
        <taxon>Streptophyta</taxon>
        <taxon>Embryophyta</taxon>
        <taxon>Tracheophyta</taxon>
        <taxon>Spermatophyta</taxon>
        <taxon>Magnoliopsida</taxon>
        <taxon>Proteales</taxon>
        <taxon>Nelumbonaceae</taxon>
        <taxon>Nelumbo</taxon>
    </lineage>
</organism>
<comment type="caution">
    <text evidence="1">The sequence shown here is derived from an EMBL/GenBank/DDBJ whole genome shotgun (WGS) entry which is preliminary data.</text>
</comment>
<name>A0A822XU83_NELNU</name>
<accession>A0A822XU83</accession>
<protein>
    <submittedName>
        <fullName evidence="1">Uncharacterized protein</fullName>
    </submittedName>
</protein>
<gene>
    <name evidence="1" type="ORF">HUJ06_025403</name>
</gene>
<dbReference type="EMBL" id="DUZY01000001">
    <property type="protein sequence ID" value="DAD23940.1"/>
    <property type="molecule type" value="Genomic_DNA"/>
</dbReference>
<sequence>MSSTKTATMGSRLDKLEVDVHKSAIGIGSPAPPVEMLRWRDQTRVIPSAEEVPSPNTPTPSFCHFRIGSSLLGL</sequence>
<evidence type="ECO:0000313" key="1">
    <source>
        <dbReference type="EMBL" id="DAD23940.1"/>
    </source>
</evidence>
<reference evidence="1 2" key="1">
    <citation type="journal article" date="2020" name="Mol. Biol. Evol.">
        <title>Distinct Expression and Methylation Patterns for Genes with Different Fates following a Single Whole-Genome Duplication in Flowering Plants.</title>
        <authorList>
            <person name="Shi T."/>
            <person name="Rahmani R.S."/>
            <person name="Gugger P.F."/>
            <person name="Wang M."/>
            <person name="Li H."/>
            <person name="Zhang Y."/>
            <person name="Li Z."/>
            <person name="Wang Q."/>
            <person name="Van de Peer Y."/>
            <person name="Marchal K."/>
            <person name="Chen J."/>
        </authorList>
    </citation>
    <scope>NUCLEOTIDE SEQUENCE [LARGE SCALE GENOMIC DNA]</scope>
    <source>
        <tissue evidence="1">Leaf</tissue>
    </source>
</reference>